<dbReference type="EMBL" id="LACB01000045">
    <property type="protein sequence ID" value="KAJ9490902.1"/>
    <property type="molecule type" value="Genomic_DNA"/>
</dbReference>
<dbReference type="Proteomes" id="UP001227192">
    <property type="component" value="Unassembled WGS sequence"/>
</dbReference>
<comment type="caution">
    <text evidence="1">The sequence shown here is derived from an EMBL/GenBank/DDBJ whole genome shotgun (WGS) entry which is preliminary data.</text>
</comment>
<reference evidence="1" key="1">
    <citation type="submission" date="2015-06" db="EMBL/GenBank/DDBJ databases">
        <authorList>
            <person name="Nguyen H."/>
        </authorList>
    </citation>
    <scope>NUCLEOTIDE SEQUENCE</scope>
    <source>
        <strain evidence="1">DAOM 180753</strain>
    </source>
</reference>
<accession>A0AAI9XBI6</accession>
<gene>
    <name evidence="1" type="ORF">VN97_g2351</name>
</gene>
<sequence>MTSNVVSRRKIAQMDECKYPRFSKQRVVQLLSNRIFATREGTAHVVCPEPSVANIKGFARSFSSSCSSSPSSPPATTP</sequence>
<proteinExistence type="predicted"/>
<keyword evidence="2" id="KW-1185">Reference proteome</keyword>
<organism evidence="1 2">
    <name type="scientific">Penicillium thymicola</name>
    <dbReference type="NCBI Taxonomy" id="293382"/>
    <lineage>
        <taxon>Eukaryota</taxon>
        <taxon>Fungi</taxon>
        <taxon>Dikarya</taxon>
        <taxon>Ascomycota</taxon>
        <taxon>Pezizomycotina</taxon>
        <taxon>Eurotiomycetes</taxon>
        <taxon>Eurotiomycetidae</taxon>
        <taxon>Eurotiales</taxon>
        <taxon>Aspergillaceae</taxon>
        <taxon>Penicillium</taxon>
    </lineage>
</organism>
<protein>
    <submittedName>
        <fullName evidence="1">Uncharacterized protein</fullName>
    </submittedName>
</protein>
<evidence type="ECO:0000313" key="1">
    <source>
        <dbReference type="EMBL" id="KAJ9490902.1"/>
    </source>
</evidence>
<name>A0AAI9XBI6_PENTH</name>
<evidence type="ECO:0000313" key="2">
    <source>
        <dbReference type="Proteomes" id="UP001227192"/>
    </source>
</evidence>
<reference evidence="1" key="2">
    <citation type="journal article" date="2016" name="Fungal Biol.">
        <title>Ochratoxin A production by Penicillium thymicola.</title>
        <authorList>
            <person name="Nguyen H.D.T."/>
            <person name="McMullin D.R."/>
            <person name="Ponomareva E."/>
            <person name="Riley R."/>
            <person name="Pomraning K.R."/>
            <person name="Baker S.E."/>
            <person name="Seifert K.A."/>
        </authorList>
    </citation>
    <scope>NUCLEOTIDE SEQUENCE</scope>
    <source>
        <strain evidence="1">DAOM 180753</strain>
    </source>
</reference>
<dbReference type="AlphaFoldDB" id="A0AAI9XBI6"/>